<proteinExistence type="predicted"/>
<comment type="caution">
    <text evidence="2">The sequence shown here is derived from an EMBL/GenBank/DDBJ whole genome shotgun (WGS) entry which is preliminary data.</text>
</comment>
<dbReference type="Pfam" id="PF13668">
    <property type="entry name" value="Ferritin_2"/>
    <property type="match status" value="1"/>
</dbReference>
<evidence type="ECO:0000313" key="2">
    <source>
        <dbReference type="EMBL" id="KAK7685166.1"/>
    </source>
</evidence>
<dbReference type="EMBL" id="JASBNA010000021">
    <property type="protein sequence ID" value="KAK7685166.1"/>
    <property type="molecule type" value="Genomic_DNA"/>
</dbReference>
<dbReference type="AlphaFoldDB" id="A0AAW0FW82"/>
<sequence>MLLNALVAGIIIAGPTLAAPSGGQGLNGSTEYVPLSDFDFQSLLRFFYHCVNRLQLLKYIWQNLALQQEWLELYLFRKGIEQFSQENFTSAGFSQADQELLSFMADQEVGHAQLLTNIL</sequence>
<accession>A0AAW0FW82</accession>
<dbReference type="Proteomes" id="UP001385951">
    <property type="component" value="Unassembled WGS sequence"/>
</dbReference>
<feature type="signal peptide" evidence="1">
    <location>
        <begin position="1"/>
        <end position="18"/>
    </location>
</feature>
<keyword evidence="3" id="KW-1185">Reference proteome</keyword>
<organism evidence="2 3">
    <name type="scientific">Cerrena zonata</name>
    <dbReference type="NCBI Taxonomy" id="2478898"/>
    <lineage>
        <taxon>Eukaryota</taxon>
        <taxon>Fungi</taxon>
        <taxon>Dikarya</taxon>
        <taxon>Basidiomycota</taxon>
        <taxon>Agaricomycotina</taxon>
        <taxon>Agaricomycetes</taxon>
        <taxon>Polyporales</taxon>
        <taxon>Cerrenaceae</taxon>
        <taxon>Cerrena</taxon>
    </lineage>
</organism>
<protein>
    <submittedName>
        <fullName evidence="2">Uncharacterized protein</fullName>
    </submittedName>
</protein>
<name>A0AAW0FW82_9APHY</name>
<evidence type="ECO:0000313" key="3">
    <source>
        <dbReference type="Proteomes" id="UP001385951"/>
    </source>
</evidence>
<gene>
    <name evidence="2" type="ORF">QCA50_011529</name>
</gene>
<keyword evidence="1" id="KW-0732">Signal</keyword>
<dbReference type="PANTHER" id="PTHR38705">
    <property type="entry name" value="PROTEIN RDS1"/>
    <property type="match status" value="1"/>
</dbReference>
<dbReference type="PANTHER" id="PTHR38705:SF1">
    <property type="entry name" value="PROTEIN RDS1"/>
    <property type="match status" value="1"/>
</dbReference>
<dbReference type="InterPro" id="IPR039254">
    <property type="entry name" value="Rds1"/>
</dbReference>
<feature type="chain" id="PRO_5043698866" evidence="1">
    <location>
        <begin position="19"/>
        <end position="119"/>
    </location>
</feature>
<reference evidence="2 3" key="1">
    <citation type="submission" date="2022-09" db="EMBL/GenBank/DDBJ databases">
        <authorList>
            <person name="Palmer J.M."/>
        </authorList>
    </citation>
    <scope>NUCLEOTIDE SEQUENCE [LARGE SCALE GENOMIC DNA]</scope>
    <source>
        <strain evidence="2 3">DSM 7382</strain>
    </source>
</reference>
<evidence type="ECO:0000256" key="1">
    <source>
        <dbReference type="SAM" id="SignalP"/>
    </source>
</evidence>